<dbReference type="Gene3D" id="1.10.1330.10">
    <property type="entry name" value="Dockerin domain"/>
    <property type="match status" value="1"/>
</dbReference>
<dbReference type="EMBL" id="FNOF01000006">
    <property type="protein sequence ID" value="SDW76808.1"/>
    <property type="molecule type" value="Genomic_DNA"/>
</dbReference>
<evidence type="ECO:0000313" key="3">
    <source>
        <dbReference type="EMBL" id="SDW76808.1"/>
    </source>
</evidence>
<dbReference type="InterPro" id="IPR018946">
    <property type="entry name" value="PhoD-like_MPP"/>
</dbReference>
<dbReference type="SUPFAM" id="SSF56300">
    <property type="entry name" value="Metallo-dependent phosphatases"/>
    <property type="match status" value="1"/>
</dbReference>
<reference evidence="3 4" key="1">
    <citation type="submission" date="2016-10" db="EMBL/GenBank/DDBJ databases">
        <authorList>
            <person name="de Groot N.N."/>
        </authorList>
    </citation>
    <scope>NUCLEOTIDE SEQUENCE [LARGE SCALE GENOMIC DNA]</scope>
    <source>
        <strain evidence="3 4">DSM 3756</strain>
    </source>
</reference>
<dbReference type="SUPFAM" id="SSF63446">
    <property type="entry name" value="Type I dockerin domain"/>
    <property type="match status" value="1"/>
</dbReference>
<dbReference type="Pfam" id="PF09423">
    <property type="entry name" value="PhoD"/>
    <property type="match status" value="1"/>
</dbReference>
<organism evidence="3 4">
    <name type="scientific">Haloarcula vallismortis</name>
    <name type="common">Halobacterium vallismortis</name>
    <dbReference type="NCBI Taxonomy" id="28442"/>
    <lineage>
        <taxon>Archaea</taxon>
        <taxon>Methanobacteriati</taxon>
        <taxon>Methanobacteriota</taxon>
        <taxon>Stenosarchaea group</taxon>
        <taxon>Halobacteria</taxon>
        <taxon>Halobacteriales</taxon>
        <taxon>Haloarculaceae</taxon>
        <taxon>Haloarcula</taxon>
    </lineage>
</organism>
<dbReference type="PANTHER" id="PTHR43606">
    <property type="entry name" value="PHOSPHATASE, PUTATIVE (AFU_ORTHOLOGUE AFUA_6G08710)-RELATED"/>
    <property type="match status" value="1"/>
</dbReference>
<protein>
    <submittedName>
        <fullName evidence="3">Alkaline phosphatase D</fullName>
    </submittedName>
</protein>
<dbReference type="InterPro" id="IPR038607">
    <property type="entry name" value="PhoD-like_sf"/>
</dbReference>
<accession>A0A1H2W8D8</accession>
<dbReference type="InterPro" id="IPR032093">
    <property type="entry name" value="PhoD_N"/>
</dbReference>
<dbReference type="Proteomes" id="UP000182573">
    <property type="component" value="Unassembled WGS sequence"/>
</dbReference>
<dbReference type="AlphaFoldDB" id="A0A1H2W8D8"/>
<dbReference type="PROSITE" id="PS00018">
    <property type="entry name" value="EF_HAND_1"/>
    <property type="match status" value="2"/>
</dbReference>
<evidence type="ECO:0000259" key="1">
    <source>
        <dbReference type="Pfam" id="PF09423"/>
    </source>
</evidence>
<dbReference type="Pfam" id="PF16655">
    <property type="entry name" value="PhoD_N"/>
    <property type="match status" value="1"/>
</dbReference>
<name>A0A1H2W8D8_HALVA</name>
<dbReference type="Gene3D" id="3.60.21.70">
    <property type="entry name" value="PhoD-like phosphatase"/>
    <property type="match status" value="1"/>
</dbReference>
<feature type="domain" description="PhoD-like phosphatase metallophosphatase" evidence="1">
    <location>
        <begin position="164"/>
        <end position="503"/>
    </location>
</feature>
<evidence type="ECO:0000259" key="2">
    <source>
        <dbReference type="Pfam" id="PF16655"/>
    </source>
</evidence>
<dbReference type="InterPro" id="IPR036439">
    <property type="entry name" value="Dockerin_dom_sf"/>
</dbReference>
<dbReference type="InterPro" id="IPR006311">
    <property type="entry name" value="TAT_signal"/>
</dbReference>
<dbReference type="CDD" id="cd07389">
    <property type="entry name" value="MPP_PhoD"/>
    <property type="match status" value="1"/>
</dbReference>
<dbReference type="InterPro" id="IPR018247">
    <property type="entry name" value="EF_Hand_1_Ca_BS"/>
</dbReference>
<dbReference type="Gene3D" id="2.60.40.380">
    <property type="entry name" value="Purple acid phosphatase-like, N-terminal"/>
    <property type="match status" value="1"/>
</dbReference>
<dbReference type="PANTHER" id="PTHR43606:SF2">
    <property type="entry name" value="ALKALINE PHOSPHATASE FAMILY PROTEIN (AFU_ORTHOLOGUE AFUA_5G03860)"/>
    <property type="match status" value="1"/>
</dbReference>
<dbReference type="STRING" id="28442.SAMN05443574_106219"/>
<evidence type="ECO:0000313" key="4">
    <source>
        <dbReference type="Proteomes" id="UP000182573"/>
    </source>
</evidence>
<dbReference type="GO" id="GO:0000272">
    <property type="term" value="P:polysaccharide catabolic process"/>
    <property type="evidence" value="ECO:0007669"/>
    <property type="project" value="InterPro"/>
</dbReference>
<dbReference type="InterPro" id="IPR052900">
    <property type="entry name" value="Phospholipid_Metab_Enz"/>
</dbReference>
<sequence>MRPTDLPEIDTTAQNRRTFMQRTGGVSLAAVLGMSASASAMVNDDGNFESDPYTLGVASGDPLPDSVIIWTRLAPNPLKADGAMPAEPFDIQWTVATDEGMSDVVNSGTATAGPDHAHTVHVDADGLDPDTEYYYQFECRGETSPVGRTKTAPPAGASVEEFRFGFASCNRWVDGYYTAFRQMARDELDLIVHLGDYIYEYGIDVSDSPRKKSLPQAYKKETTDLDTYRLRYGLYKSDPDLQAAHASAPWLVTRDDHEVDNNWAGDVPQDPDKQSAEAFIERRAAALKAYYEHMPFRMAQKPEDASQKLYRYYEFGDLLDFNVLDTRLYRSDQACDDVFNKVDCAERFEEDRTILGDAQEEWLLDNLSTTETTWNVLANQLPFAKMDFKQGSEEGFRTEQWDGYVPEQNLVKTAFEEDANNPVVITGDFHSHWANNLISAKDGSSKPVGAEFVGTSITSGGNGTDIDDFGRYVVTENDNVEYYNNQRGYVRCTVTPDSWTTEFRVLDYVDEPGAPMRTDATVELRAGQPGIPDEKPLVLADSVAVGNGKNGTAELTGRWLETGLSGGTITASISNPEVATITGVTVTEPLSISETDIASDGASATVRFADVEKNVQSVVGGTDTPLATLDIRGKSAGTTDIELSVEKLDDESGDALEPNTEIGVVIVGPPPVTGSDEPTDPDGDGLFEDVNGNGRVDYDDIQALFDSFADDSVALNKAAYDFNENGKLEYDDIVTLYSEVN</sequence>
<proteinExistence type="predicted"/>
<gene>
    <name evidence="3" type="ORF">SAMN05443574_106219</name>
</gene>
<dbReference type="RefSeq" id="WP_241431654.1">
    <property type="nucleotide sequence ID" value="NZ_FNOF01000006.1"/>
</dbReference>
<dbReference type="InterPro" id="IPR029052">
    <property type="entry name" value="Metallo-depent_PP-like"/>
</dbReference>
<feature type="domain" description="Phospholipase D N-terminal" evidence="2">
    <location>
        <begin position="55"/>
        <end position="151"/>
    </location>
</feature>
<dbReference type="PROSITE" id="PS51318">
    <property type="entry name" value="TAT"/>
    <property type="match status" value="1"/>
</dbReference>